<keyword evidence="3" id="KW-1185">Reference proteome</keyword>
<protein>
    <recommendedName>
        <fullName evidence="4">Gag protein</fullName>
    </recommendedName>
</protein>
<sequence length="851" mass="95448">MSTHSKTAPNASDDEEPRLIPPRSHSSLSIHTSRSRSTQKSNPKVPEAIKNRIHELKDLLEDARYEIRIAKNGRQPEEAIASLRARYYAIKRELNKTYNLRDRALEDAQSSHQPSPSPSPSRQSRSSLESAYVALHEDARYATRPAVEDVHTAFNEYNGHRAHATPHTPAPPREDVNYVDPNISAAHDQLSAGRRPGESLQDFQARQNAFRRQSWSIPPHEYTPSVPQRQLPGHVLANIRDREHKSSLNRNKSGRTRIIRPPVPGTTPGLLPAEFTPRPASQTPVTRQFLAPRSRRGSTSTVEEIKIEENQSPSLHGSNASIRAQPPSHPRTSTPRSRGHPSSAPPFEPPVPPIPPVPPNDGDPNDPSDSGRNSNPRGGDRHEPPRHNQNDRNSRPPSRLLPRPPGPPDDPSEPPNDGHSHHTSNSRRSGNNAPHRPTAVFQERRTPFGVIPPSNERLPGEEYFDYRALDYDPNIPLRDRVFGTFADRIEYRLYQKRGIINDPKARRELVNSMPKLTSYDGECSVLALDTFLRGLIERCRVLGLTGPPRIQDDDGIWAITNEDANRTILLGANLVGTAKSWFDEIIDEVPSTYYSGGDYREHDYTFMEVFRGLFNRFILQDTLHEMKRVFKSITYCPEGGARRLFAELHLCAKRMPEPPSLNKFKVAIVRRLPQEMRVQLGHAGMTPEDNSVNEIMQKALSLEKGWNANNMYPASVRLRSQTVLQAKVERPTSRREEKQPASSSKATTGQSEVTKRVRLTYKNSEGACFACGKKGHFMNDKACEKYVAGAPRLAAIVEDDTTSSESGDPYRVELFSDELIDASADEAHGAIREELSVFDDNYPSSDETSSN</sequence>
<reference evidence="2 3" key="1">
    <citation type="submission" date="2024-01" db="EMBL/GenBank/DDBJ databases">
        <title>A draft genome for a cacao thread blight-causing isolate of Paramarasmius palmivorus.</title>
        <authorList>
            <person name="Baruah I.K."/>
            <person name="Bukari Y."/>
            <person name="Amoako-Attah I."/>
            <person name="Meinhardt L.W."/>
            <person name="Bailey B.A."/>
            <person name="Cohen S.P."/>
        </authorList>
    </citation>
    <scope>NUCLEOTIDE SEQUENCE [LARGE SCALE GENOMIC DNA]</scope>
    <source>
        <strain evidence="2 3">GH-12</strain>
    </source>
</reference>
<feature type="region of interest" description="Disordered" evidence="1">
    <location>
        <begin position="242"/>
        <end position="442"/>
    </location>
</feature>
<accession>A0AAW0BWF6</accession>
<feature type="region of interest" description="Disordered" evidence="1">
    <location>
        <begin position="1"/>
        <end position="50"/>
    </location>
</feature>
<feature type="compositionally biased region" description="Low complexity" evidence="1">
    <location>
        <begin position="23"/>
        <end position="38"/>
    </location>
</feature>
<name>A0AAW0BWF6_9AGAR</name>
<proteinExistence type="predicted"/>
<feature type="compositionally biased region" description="Low complexity" evidence="1">
    <location>
        <begin position="110"/>
        <end position="127"/>
    </location>
</feature>
<comment type="caution">
    <text evidence="2">The sequence shown here is derived from an EMBL/GenBank/DDBJ whole genome shotgun (WGS) entry which is preliminary data.</text>
</comment>
<organism evidence="2 3">
    <name type="scientific">Paramarasmius palmivorus</name>
    <dbReference type="NCBI Taxonomy" id="297713"/>
    <lineage>
        <taxon>Eukaryota</taxon>
        <taxon>Fungi</taxon>
        <taxon>Dikarya</taxon>
        <taxon>Basidiomycota</taxon>
        <taxon>Agaricomycotina</taxon>
        <taxon>Agaricomycetes</taxon>
        <taxon>Agaricomycetidae</taxon>
        <taxon>Agaricales</taxon>
        <taxon>Marasmiineae</taxon>
        <taxon>Marasmiaceae</taxon>
        <taxon>Paramarasmius</taxon>
    </lineage>
</organism>
<feature type="compositionally biased region" description="Basic and acidic residues" evidence="1">
    <location>
        <begin position="378"/>
        <end position="394"/>
    </location>
</feature>
<evidence type="ECO:0000256" key="1">
    <source>
        <dbReference type="SAM" id="MobiDB-lite"/>
    </source>
</evidence>
<feature type="region of interest" description="Disordered" evidence="1">
    <location>
        <begin position="106"/>
        <end position="129"/>
    </location>
</feature>
<feature type="compositionally biased region" description="Polar residues" evidence="1">
    <location>
        <begin position="310"/>
        <end position="322"/>
    </location>
</feature>
<feature type="compositionally biased region" description="Polar residues" evidence="1">
    <location>
        <begin position="740"/>
        <end position="752"/>
    </location>
</feature>
<evidence type="ECO:0000313" key="3">
    <source>
        <dbReference type="Proteomes" id="UP001383192"/>
    </source>
</evidence>
<evidence type="ECO:0008006" key="4">
    <source>
        <dbReference type="Google" id="ProtNLM"/>
    </source>
</evidence>
<gene>
    <name evidence="2" type="ORF">VNI00_014016</name>
</gene>
<dbReference type="AlphaFoldDB" id="A0AAW0BWF6"/>
<dbReference type="EMBL" id="JAYKXP010000075">
    <property type="protein sequence ID" value="KAK7030441.1"/>
    <property type="molecule type" value="Genomic_DNA"/>
</dbReference>
<feature type="compositionally biased region" description="Pro residues" evidence="1">
    <location>
        <begin position="343"/>
        <end position="361"/>
    </location>
</feature>
<feature type="compositionally biased region" description="Polar residues" evidence="1">
    <location>
        <begin position="1"/>
        <end position="10"/>
    </location>
</feature>
<feature type="region of interest" description="Disordered" evidence="1">
    <location>
        <begin position="723"/>
        <end position="754"/>
    </location>
</feature>
<dbReference type="Proteomes" id="UP001383192">
    <property type="component" value="Unassembled WGS sequence"/>
</dbReference>
<evidence type="ECO:0000313" key="2">
    <source>
        <dbReference type="EMBL" id="KAK7030441.1"/>
    </source>
</evidence>
<feature type="compositionally biased region" description="Basic and acidic residues" evidence="1">
    <location>
        <begin position="727"/>
        <end position="739"/>
    </location>
</feature>